<reference evidence="1" key="2">
    <citation type="submission" date="2021-01" db="EMBL/GenBank/DDBJ databases">
        <authorList>
            <person name="Schikora-Tamarit M.A."/>
        </authorList>
    </citation>
    <scope>NUCLEOTIDE SEQUENCE</scope>
    <source>
        <strain evidence="1">CBS2887</strain>
    </source>
</reference>
<evidence type="ECO:0000313" key="1">
    <source>
        <dbReference type="EMBL" id="KAH3681609.1"/>
    </source>
</evidence>
<evidence type="ECO:0000313" key="2">
    <source>
        <dbReference type="Proteomes" id="UP000774326"/>
    </source>
</evidence>
<sequence length="128" mass="14124">MVNTYLRLSTQDSNSLDTTVWNDSQSDVSVGGIIVQKVLEDVFLVSVGFFFAQETHPFVSVIGRFQLVCVNGLQTDSVWEVPSEVSSVHNYFFNVHRGTQLDDDPVDMASSSGSLCFPTVTHVMASAW</sequence>
<dbReference type="AlphaFoldDB" id="A0A9P8Q2F9"/>
<comment type="caution">
    <text evidence="1">The sequence shown here is derived from an EMBL/GenBank/DDBJ whole genome shotgun (WGS) entry which is preliminary data.</text>
</comment>
<accession>A0A9P8Q2F9</accession>
<organism evidence="1 2">
    <name type="scientific">Wickerhamomyces pijperi</name>
    <name type="common">Yeast</name>
    <name type="synonym">Pichia pijperi</name>
    <dbReference type="NCBI Taxonomy" id="599730"/>
    <lineage>
        <taxon>Eukaryota</taxon>
        <taxon>Fungi</taxon>
        <taxon>Dikarya</taxon>
        <taxon>Ascomycota</taxon>
        <taxon>Saccharomycotina</taxon>
        <taxon>Saccharomycetes</taxon>
        <taxon>Phaffomycetales</taxon>
        <taxon>Wickerhamomycetaceae</taxon>
        <taxon>Wickerhamomyces</taxon>
    </lineage>
</organism>
<reference evidence="1" key="1">
    <citation type="journal article" date="2021" name="Open Biol.">
        <title>Shared evolutionary footprints suggest mitochondrial oxidative damage underlies multiple complex I losses in fungi.</title>
        <authorList>
            <person name="Schikora-Tamarit M.A."/>
            <person name="Marcet-Houben M."/>
            <person name="Nosek J."/>
            <person name="Gabaldon T."/>
        </authorList>
    </citation>
    <scope>NUCLEOTIDE SEQUENCE</scope>
    <source>
        <strain evidence="1">CBS2887</strain>
    </source>
</reference>
<keyword evidence="2" id="KW-1185">Reference proteome</keyword>
<gene>
    <name evidence="1" type="ORF">WICPIJ_007425</name>
</gene>
<dbReference type="Proteomes" id="UP000774326">
    <property type="component" value="Unassembled WGS sequence"/>
</dbReference>
<proteinExistence type="predicted"/>
<dbReference type="EMBL" id="JAEUBG010004365">
    <property type="protein sequence ID" value="KAH3681609.1"/>
    <property type="molecule type" value="Genomic_DNA"/>
</dbReference>
<name>A0A9P8Q2F9_WICPI</name>
<protein>
    <submittedName>
        <fullName evidence="1">Uncharacterized protein</fullName>
    </submittedName>
</protein>